<dbReference type="AlphaFoldDB" id="A0A662ZKE2"/>
<name>A0A662ZKE2_9GAMM</name>
<dbReference type="RefSeq" id="WP_093141897.1">
    <property type="nucleotide sequence ID" value="NZ_FOXF01000018.1"/>
</dbReference>
<proteinExistence type="predicted"/>
<gene>
    <name evidence="1" type="ORF">SAMN02910344_01203</name>
    <name evidence="2" type="ORF">SAMN02910344_01847</name>
</gene>
<evidence type="ECO:0000313" key="1">
    <source>
        <dbReference type="EMBL" id="SFP36846.1"/>
    </source>
</evidence>
<dbReference type="EMBL" id="FOXF01000018">
    <property type="protein sequence ID" value="SFP36846.1"/>
    <property type="molecule type" value="Genomic_DNA"/>
</dbReference>
<keyword evidence="3" id="KW-1185">Reference proteome</keyword>
<evidence type="ECO:0000313" key="3">
    <source>
        <dbReference type="Proteomes" id="UP000243745"/>
    </source>
</evidence>
<reference evidence="1 3" key="1">
    <citation type="submission" date="2016-10" db="EMBL/GenBank/DDBJ databases">
        <authorList>
            <person name="Varghese N."/>
            <person name="Submissions S."/>
        </authorList>
    </citation>
    <scope>NUCLEOTIDE SEQUENCE [LARGE SCALE GENOMIC DNA]</scope>
    <source>
        <strain evidence="1 3">DSM 1361</strain>
    </source>
</reference>
<protein>
    <recommendedName>
        <fullName evidence="4">Restriction endonuclease subunit M</fullName>
    </recommendedName>
</protein>
<accession>A0A662ZKE2</accession>
<dbReference type="Proteomes" id="UP000243745">
    <property type="component" value="Unassembled WGS sequence"/>
</dbReference>
<evidence type="ECO:0008006" key="4">
    <source>
        <dbReference type="Google" id="ProtNLM"/>
    </source>
</evidence>
<dbReference type="OrthoDB" id="9782445at2"/>
<organism evidence="1 3">
    <name type="scientific">Ruminobacter amylophilus</name>
    <dbReference type="NCBI Taxonomy" id="867"/>
    <lineage>
        <taxon>Bacteria</taxon>
        <taxon>Pseudomonadati</taxon>
        <taxon>Pseudomonadota</taxon>
        <taxon>Gammaproteobacteria</taxon>
        <taxon>Aeromonadales</taxon>
        <taxon>Succinivibrionaceae</taxon>
        <taxon>Ruminobacter</taxon>
    </lineage>
</organism>
<evidence type="ECO:0000313" key="2">
    <source>
        <dbReference type="EMBL" id="SFP60531.1"/>
    </source>
</evidence>
<sequence>MNVNASIDISENEILKYGESLFNVLLCDRTTHRNIIWGTSDYEEYGVEYRAQFPINIHLITGKNNNIIQPRIYKEKTSQLGRTKSKAEVFTPSWVCNEQNNLIDAAWFGREGVFNVQTYKHWTVTTQPIEFSTRRGKRWTDYVDAKRLEITCGEAPYLVSRYDTVTGEAIPLGSRIGLLDRKIRVVSENANTYDEWMKWVKRAFESIYGFEYQGDNLLLARENLLFTFIDYYRNKFGKDPSCEELKPIAYVISWNIWQMDGLKNTVPFSTVTERYQQMDIFDLFDGVEPEPCFCKIRDWRMNQTVTFNSLVNKR</sequence>
<dbReference type="EMBL" id="FOXF01000042">
    <property type="protein sequence ID" value="SFP60531.1"/>
    <property type="molecule type" value="Genomic_DNA"/>
</dbReference>